<dbReference type="EMBL" id="VSSQ01000038">
    <property type="protein sequence ID" value="MPL67815.1"/>
    <property type="molecule type" value="Genomic_DNA"/>
</dbReference>
<feature type="domain" description="ABC transporter" evidence="10">
    <location>
        <begin position="346"/>
        <end position="578"/>
    </location>
</feature>
<feature type="transmembrane region" description="Helical" evidence="9">
    <location>
        <begin position="30"/>
        <end position="52"/>
    </location>
</feature>
<name>A0A644TLG3_9ZZZZ</name>
<dbReference type="PANTHER" id="PTHR24221">
    <property type="entry name" value="ATP-BINDING CASSETTE SUB-FAMILY B"/>
    <property type="match status" value="1"/>
</dbReference>
<comment type="caution">
    <text evidence="12">The sequence shown here is derived from an EMBL/GenBank/DDBJ whole genome shotgun (WGS) entry which is preliminary data.</text>
</comment>
<dbReference type="Pfam" id="PF00005">
    <property type="entry name" value="ABC_tran"/>
    <property type="match status" value="1"/>
</dbReference>
<keyword evidence="5" id="KW-0547">Nucleotide-binding</keyword>
<keyword evidence="2" id="KW-0813">Transport</keyword>
<dbReference type="GO" id="GO:0005524">
    <property type="term" value="F:ATP binding"/>
    <property type="evidence" value="ECO:0007669"/>
    <property type="project" value="UniProtKB-KW"/>
</dbReference>
<keyword evidence="3" id="KW-1003">Cell membrane</keyword>
<dbReference type="Gene3D" id="1.20.1560.10">
    <property type="entry name" value="ABC transporter type 1, transmembrane domain"/>
    <property type="match status" value="1"/>
</dbReference>
<feature type="transmembrane region" description="Helical" evidence="9">
    <location>
        <begin position="174"/>
        <end position="191"/>
    </location>
</feature>
<dbReference type="PROSITE" id="PS50929">
    <property type="entry name" value="ABC_TM1F"/>
    <property type="match status" value="1"/>
</dbReference>
<dbReference type="FunFam" id="3.40.50.300:FF:000221">
    <property type="entry name" value="Multidrug ABC transporter ATP-binding protein"/>
    <property type="match status" value="1"/>
</dbReference>
<dbReference type="EC" id="3.6.3.-" evidence="12"/>
<evidence type="ECO:0000259" key="10">
    <source>
        <dbReference type="PROSITE" id="PS50893"/>
    </source>
</evidence>
<dbReference type="SMART" id="SM00382">
    <property type="entry name" value="AAA"/>
    <property type="match status" value="1"/>
</dbReference>
<evidence type="ECO:0000256" key="2">
    <source>
        <dbReference type="ARBA" id="ARBA00022448"/>
    </source>
</evidence>
<evidence type="ECO:0000256" key="5">
    <source>
        <dbReference type="ARBA" id="ARBA00022741"/>
    </source>
</evidence>
<dbReference type="Pfam" id="PF00664">
    <property type="entry name" value="ABC_membrane"/>
    <property type="match status" value="1"/>
</dbReference>
<dbReference type="InterPro" id="IPR003439">
    <property type="entry name" value="ABC_transporter-like_ATP-bd"/>
</dbReference>
<dbReference type="PROSITE" id="PS50893">
    <property type="entry name" value="ABC_TRANSPORTER_2"/>
    <property type="match status" value="1"/>
</dbReference>
<comment type="subcellular location">
    <subcellularLocation>
        <location evidence="1">Cell membrane</location>
        <topology evidence="1">Multi-pass membrane protein</topology>
    </subcellularLocation>
</comment>
<evidence type="ECO:0000313" key="12">
    <source>
        <dbReference type="EMBL" id="MPL67815.1"/>
    </source>
</evidence>
<dbReference type="AlphaFoldDB" id="A0A644TLG3"/>
<proteinExistence type="predicted"/>
<dbReference type="InterPro" id="IPR017871">
    <property type="entry name" value="ABC_transporter-like_CS"/>
</dbReference>
<accession>A0A644TLG3</accession>
<dbReference type="InterPro" id="IPR003593">
    <property type="entry name" value="AAA+_ATPase"/>
</dbReference>
<feature type="transmembrane region" description="Helical" evidence="9">
    <location>
        <begin position="256"/>
        <end position="280"/>
    </location>
</feature>
<dbReference type="SUPFAM" id="SSF90123">
    <property type="entry name" value="ABC transporter transmembrane region"/>
    <property type="match status" value="1"/>
</dbReference>
<dbReference type="Gene3D" id="3.40.50.300">
    <property type="entry name" value="P-loop containing nucleotide triphosphate hydrolases"/>
    <property type="match status" value="1"/>
</dbReference>
<reference evidence="12" key="1">
    <citation type="submission" date="2019-08" db="EMBL/GenBank/DDBJ databases">
        <authorList>
            <person name="Kucharzyk K."/>
            <person name="Murdoch R.W."/>
            <person name="Higgins S."/>
            <person name="Loffler F."/>
        </authorList>
    </citation>
    <scope>NUCLEOTIDE SEQUENCE</scope>
</reference>
<dbReference type="GO" id="GO:0016887">
    <property type="term" value="F:ATP hydrolysis activity"/>
    <property type="evidence" value="ECO:0007669"/>
    <property type="project" value="InterPro"/>
</dbReference>
<feature type="transmembrane region" description="Helical" evidence="9">
    <location>
        <begin position="286"/>
        <end position="307"/>
    </location>
</feature>
<keyword evidence="4 9" id="KW-0812">Transmembrane</keyword>
<keyword evidence="12" id="KW-0378">Hydrolase</keyword>
<evidence type="ECO:0000256" key="7">
    <source>
        <dbReference type="ARBA" id="ARBA00022989"/>
    </source>
</evidence>
<evidence type="ECO:0000256" key="4">
    <source>
        <dbReference type="ARBA" id="ARBA00022692"/>
    </source>
</evidence>
<feature type="domain" description="ABC transmembrane type-1" evidence="11">
    <location>
        <begin position="32"/>
        <end position="315"/>
    </location>
</feature>
<dbReference type="InterPro" id="IPR036640">
    <property type="entry name" value="ABC1_TM_sf"/>
</dbReference>
<dbReference type="GO" id="GO:0005886">
    <property type="term" value="C:plasma membrane"/>
    <property type="evidence" value="ECO:0007669"/>
    <property type="project" value="UniProtKB-SubCell"/>
</dbReference>
<evidence type="ECO:0000256" key="3">
    <source>
        <dbReference type="ARBA" id="ARBA00022475"/>
    </source>
</evidence>
<dbReference type="SUPFAM" id="SSF52540">
    <property type="entry name" value="P-loop containing nucleoside triphosphate hydrolases"/>
    <property type="match status" value="1"/>
</dbReference>
<sequence>MVDFDDTKTERRRFSPLSYLLGLSAKGGSLFILTVIVSGLSGIISVAPFYALYRLILLVGGGSGQNRELLRWGAFIAVAGLVYLLVFIASMMLSHLTAFRVLRDIRYSLAKKLLELPLGWFGKKTTGDVRKLFTEDVEKIELFIAHHVPDFIRGMVTPLTILVFLFSADWRLGLASLIPLVIAPFFIAMIYRSYNKDMPKYYSLLAKMNGTIIEYIRGMSVVRAFNRTAVSFGDYKSSVDEYFSHWKMWTIRALRLYSGFNTGLEASAFCILAMGGPLFLAGAVEFQVFLIAMLLGPAYISSVKTIYLMTSHMSMNFQGAARIKEVLEAPALSEPSIPLRPGDRRIDFSGVSFAYEEEDAVSDLSFDVRPGTITALVGASGAGKTTAALLAARFYDPRTGVVRLGGAPYPSVGTKALMRSVSICFQEAQVFKGTIEENIRMGNRAASFQEVVRAATAARVHEFVEALPRGYKTEISGDKTLSGGQIQRIAIARAILKDSPVVILDEATSYADPENERLIQEALNELLGDKSVIVVAHRLKTLRHVDMIHVFERGRIVESGNFEELVDAGGTFSRLWASATEALEWSVLASDRGIRDENGKRTKIGGSVL</sequence>
<evidence type="ECO:0000256" key="8">
    <source>
        <dbReference type="ARBA" id="ARBA00023136"/>
    </source>
</evidence>
<dbReference type="InterPro" id="IPR039421">
    <property type="entry name" value="Type_1_exporter"/>
</dbReference>
<dbReference type="PROSITE" id="PS00211">
    <property type="entry name" value="ABC_TRANSPORTER_1"/>
    <property type="match status" value="1"/>
</dbReference>
<feature type="transmembrane region" description="Helical" evidence="9">
    <location>
        <begin position="72"/>
        <end position="93"/>
    </location>
</feature>
<evidence type="ECO:0000256" key="9">
    <source>
        <dbReference type="SAM" id="Phobius"/>
    </source>
</evidence>
<keyword evidence="7 9" id="KW-1133">Transmembrane helix</keyword>
<keyword evidence="8 9" id="KW-0472">Membrane</keyword>
<protein>
    <submittedName>
        <fullName evidence="12">Iron import ATP-binding/permease protein IrtA</fullName>
        <ecNumber evidence="12">3.6.3.-</ecNumber>
    </submittedName>
</protein>
<evidence type="ECO:0000259" key="11">
    <source>
        <dbReference type="PROSITE" id="PS50929"/>
    </source>
</evidence>
<keyword evidence="6 12" id="KW-0067">ATP-binding</keyword>
<dbReference type="InterPro" id="IPR027417">
    <property type="entry name" value="P-loop_NTPase"/>
</dbReference>
<dbReference type="CDD" id="cd07346">
    <property type="entry name" value="ABC_6TM_exporters"/>
    <property type="match status" value="1"/>
</dbReference>
<dbReference type="PANTHER" id="PTHR24221:SF654">
    <property type="entry name" value="ATP-BINDING CASSETTE SUB-FAMILY B MEMBER 6"/>
    <property type="match status" value="1"/>
</dbReference>
<evidence type="ECO:0000256" key="6">
    <source>
        <dbReference type="ARBA" id="ARBA00022840"/>
    </source>
</evidence>
<gene>
    <name evidence="12" type="primary">irtA_1</name>
    <name evidence="12" type="ORF">SDC9_13518</name>
</gene>
<organism evidence="12">
    <name type="scientific">bioreactor metagenome</name>
    <dbReference type="NCBI Taxonomy" id="1076179"/>
    <lineage>
        <taxon>unclassified sequences</taxon>
        <taxon>metagenomes</taxon>
        <taxon>ecological metagenomes</taxon>
    </lineage>
</organism>
<evidence type="ECO:0000256" key="1">
    <source>
        <dbReference type="ARBA" id="ARBA00004651"/>
    </source>
</evidence>
<dbReference type="GO" id="GO:0140359">
    <property type="term" value="F:ABC-type transporter activity"/>
    <property type="evidence" value="ECO:0007669"/>
    <property type="project" value="InterPro"/>
</dbReference>
<dbReference type="InterPro" id="IPR011527">
    <property type="entry name" value="ABC1_TM_dom"/>
</dbReference>